<dbReference type="SUPFAM" id="SSF57501">
    <property type="entry name" value="Cystine-knot cytokines"/>
    <property type="match status" value="1"/>
</dbReference>
<dbReference type="Pfam" id="PF16077">
    <property type="entry name" value="Spaetzle"/>
    <property type="match status" value="1"/>
</dbReference>
<evidence type="ECO:0000256" key="3">
    <source>
        <dbReference type="ARBA" id="ARBA00023180"/>
    </source>
</evidence>
<evidence type="ECO:0000256" key="4">
    <source>
        <dbReference type="SAM" id="MobiDB-lite"/>
    </source>
</evidence>
<reference evidence="6" key="1">
    <citation type="submission" date="2021-12" db="EMBL/GenBank/DDBJ databases">
        <authorList>
            <person name="King R."/>
        </authorList>
    </citation>
    <scope>NUCLEOTIDE SEQUENCE</scope>
</reference>
<accession>A0A9P0EZA1</accession>
<sequence>MCFQKWLVSFHHLEIMFKFKLFRHAHFLLFYLSIFQSCLSRARPTNSTISGNASDKTKSDAGKNKFLPPQDILRNCSTGDTGLTFCEHVSPYPSDIISAEAAHLKPLGTDFLDDTSNRQIGADEYDEDDAPNDRREDYEEFPMCPSIERVVYPKVGKTKNKDLLFILNHEEFLQGIRIETCVHKKKQCAFTETVPWGYKTFCRQKYVYKRLVALNDKGKAHPDVFLFPSCCTCIIRLDRKKF</sequence>
<dbReference type="Gene3D" id="2.10.90.10">
    <property type="entry name" value="Cystine-knot cytokines"/>
    <property type="match status" value="1"/>
</dbReference>
<gene>
    <name evidence="6" type="ORF">BEMITA_LOCUS4599</name>
</gene>
<dbReference type="KEGG" id="btab:109029995"/>
<organism evidence="6 7">
    <name type="scientific">Bemisia tabaci</name>
    <name type="common">Sweetpotato whitefly</name>
    <name type="synonym">Aleurodes tabaci</name>
    <dbReference type="NCBI Taxonomy" id="7038"/>
    <lineage>
        <taxon>Eukaryota</taxon>
        <taxon>Metazoa</taxon>
        <taxon>Ecdysozoa</taxon>
        <taxon>Arthropoda</taxon>
        <taxon>Hexapoda</taxon>
        <taxon>Insecta</taxon>
        <taxon>Pterygota</taxon>
        <taxon>Neoptera</taxon>
        <taxon>Paraneoptera</taxon>
        <taxon>Hemiptera</taxon>
        <taxon>Sternorrhyncha</taxon>
        <taxon>Aleyrodoidea</taxon>
        <taxon>Aleyrodidae</taxon>
        <taxon>Aleyrodinae</taxon>
        <taxon>Bemisia</taxon>
    </lineage>
</organism>
<evidence type="ECO:0000256" key="2">
    <source>
        <dbReference type="ARBA" id="ARBA00023157"/>
    </source>
</evidence>
<dbReference type="GO" id="GO:0005615">
    <property type="term" value="C:extracellular space"/>
    <property type="evidence" value="ECO:0007669"/>
    <property type="project" value="UniProtKB-ARBA"/>
</dbReference>
<evidence type="ECO:0000313" key="6">
    <source>
        <dbReference type="EMBL" id="CAH0385370.1"/>
    </source>
</evidence>
<evidence type="ECO:0000313" key="7">
    <source>
        <dbReference type="Proteomes" id="UP001152759"/>
    </source>
</evidence>
<proteinExistence type="predicted"/>
<dbReference type="Proteomes" id="UP001152759">
    <property type="component" value="Chromosome 2"/>
</dbReference>
<feature type="region of interest" description="Disordered" evidence="4">
    <location>
        <begin position="44"/>
        <end position="66"/>
    </location>
</feature>
<dbReference type="FunFam" id="2.10.90.10:FF:000056">
    <property type="entry name" value="Protein spaetzle"/>
    <property type="match status" value="1"/>
</dbReference>
<dbReference type="GO" id="GO:0045087">
    <property type="term" value="P:innate immune response"/>
    <property type="evidence" value="ECO:0007669"/>
    <property type="project" value="TreeGrafter"/>
</dbReference>
<keyword evidence="2" id="KW-1015">Disulfide bond</keyword>
<evidence type="ECO:0000259" key="5">
    <source>
        <dbReference type="Pfam" id="PF16077"/>
    </source>
</evidence>
<dbReference type="GO" id="GO:0008083">
    <property type="term" value="F:growth factor activity"/>
    <property type="evidence" value="ECO:0007669"/>
    <property type="project" value="TreeGrafter"/>
</dbReference>
<keyword evidence="1" id="KW-0732">Signal</keyword>
<keyword evidence="7" id="KW-1185">Reference proteome</keyword>
<dbReference type="PANTHER" id="PTHR23199">
    <property type="entry name" value="NEUROTROPHIN 1-RELATED"/>
    <property type="match status" value="1"/>
</dbReference>
<dbReference type="EMBL" id="OU963863">
    <property type="protein sequence ID" value="CAH0385370.1"/>
    <property type="molecule type" value="Genomic_DNA"/>
</dbReference>
<feature type="compositionally biased region" description="Polar residues" evidence="4">
    <location>
        <begin position="44"/>
        <end position="54"/>
    </location>
</feature>
<dbReference type="GO" id="GO:0005121">
    <property type="term" value="F:Toll binding"/>
    <property type="evidence" value="ECO:0007669"/>
    <property type="project" value="TreeGrafter"/>
</dbReference>
<keyword evidence="3" id="KW-0325">Glycoprotein</keyword>
<dbReference type="InterPro" id="IPR052444">
    <property type="entry name" value="Spz/Toll_ligand-like"/>
</dbReference>
<name>A0A9P0EZA1_BEMTA</name>
<dbReference type="AlphaFoldDB" id="A0A9P0EZA1"/>
<protein>
    <recommendedName>
        <fullName evidence="5">Spaetzle domain-containing protein</fullName>
    </recommendedName>
</protein>
<dbReference type="GO" id="GO:0021556">
    <property type="term" value="P:central nervous system formation"/>
    <property type="evidence" value="ECO:0007669"/>
    <property type="project" value="TreeGrafter"/>
</dbReference>
<dbReference type="InterPro" id="IPR029034">
    <property type="entry name" value="Cystine-knot_cytokine"/>
</dbReference>
<dbReference type="PANTHER" id="PTHR23199:SF12">
    <property type="entry name" value="NEUROTROPHIN 1-RELATED"/>
    <property type="match status" value="1"/>
</dbReference>
<evidence type="ECO:0000256" key="1">
    <source>
        <dbReference type="ARBA" id="ARBA00022729"/>
    </source>
</evidence>
<dbReference type="InterPro" id="IPR032104">
    <property type="entry name" value="Spaetzle"/>
</dbReference>
<feature type="domain" description="Spaetzle" evidence="5">
    <location>
        <begin position="143"/>
        <end position="234"/>
    </location>
</feature>